<evidence type="ECO:0000313" key="6">
    <source>
        <dbReference type="EMBL" id="ANN78136.1"/>
    </source>
</evidence>
<evidence type="ECO:0000259" key="5">
    <source>
        <dbReference type="PROSITE" id="PS50931"/>
    </source>
</evidence>
<dbReference type="InterPro" id="IPR005119">
    <property type="entry name" value="LysR_subst-bd"/>
</dbReference>
<evidence type="ECO:0000256" key="2">
    <source>
        <dbReference type="ARBA" id="ARBA00023015"/>
    </source>
</evidence>
<dbReference type="InterPro" id="IPR000847">
    <property type="entry name" value="LysR_HTH_N"/>
</dbReference>
<keyword evidence="3" id="KW-0238">DNA-binding</keyword>
<dbReference type="SUPFAM" id="SSF46785">
    <property type="entry name" value="Winged helix' DNA-binding domain"/>
    <property type="match status" value="1"/>
</dbReference>
<dbReference type="RefSeq" id="WP_066658962.1">
    <property type="nucleotide sequence ID" value="NZ_CBCSCL010000009.1"/>
</dbReference>
<dbReference type="PANTHER" id="PTHR30419:SF2">
    <property type="entry name" value="LYSR FAMILY TRANSCRIPTIONAL REGULATOR"/>
    <property type="match status" value="1"/>
</dbReference>
<dbReference type="InterPro" id="IPR036390">
    <property type="entry name" value="WH_DNA-bd_sf"/>
</dbReference>
<evidence type="ECO:0000256" key="4">
    <source>
        <dbReference type="ARBA" id="ARBA00023163"/>
    </source>
</evidence>
<dbReference type="SUPFAM" id="SSF53850">
    <property type="entry name" value="Periplasmic binding protein-like II"/>
    <property type="match status" value="1"/>
</dbReference>
<accession>A0A193GFA6</accession>
<dbReference type="InterPro" id="IPR036388">
    <property type="entry name" value="WH-like_DNA-bd_sf"/>
</dbReference>
<dbReference type="PROSITE" id="PS50931">
    <property type="entry name" value="HTH_LYSR"/>
    <property type="match status" value="1"/>
</dbReference>
<keyword evidence="7" id="KW-1185">Reference proteome</keyword>
<proteinExistence type="inferred from homology"/>
<evidence type="ECO:0000256" key="3">
    <source>
        <dbReference type="ARBA" id="ARBA00023125"/>
    </source>
</evidence>
<protein>
    <submittedName>
        <fullName evidence="6">LysR family transcriptional regulator</fullName>
    </submittedName>
</protein>
<dbReference type="GO" id="GO:0005829">
    <property type="term" value="C:cytosol"/>
    <property type="evidence" value="ECO:0007669"/>
    <property type="project" value="TreeGrafter"/>
</dbReference>
<keyword evidence="4" id="KW-0804">Transcription</keyword>
<dbReference type="AlphaFoldDB" id="A0A193GFA6"/>
<organism evidence="6 7">
    <name type="scientific">Bordetella flabilis</name>
    <dbReference type="NCBI Taxonomy" id="463014"/>
    <lineage>
        <taxon>Bacteria</taxon>
        <taxon>Pseudomonadati</taxon>
        <taxon>Pseudomonadota</taxon>
        <taxon>Betaproteobacteria</taxon>
        <taxon>Burkholderiales</taxon>
        <taxon>Alcaligenaceae</taxon>
        <taxon>Bordetella</taxon>
    </lineage>
</organism>
<dbReference type="CDD" id="cd08421">
    <property type="entry name" value="PBP2_LTTR_like_1"/>
    <property type="match status" value="1"/>
</dbReference>
<dbReference type="GO" id="GO:0003677">
    <property type="term" value="F:DNA binding"/>
    <property type="evidence" value="ECO:0007669"/>
    <property type="project" value="UniProtKB-KW"/>
</dbReference>
<dbReference type="EMBL" id="CP016172">
    <property type="protein sequence ID" value="ANN78136.1"/>
    <property type="molecule type" value="Genomic_DNA"/>
</dbReference>
<sequence>MHFDLTDLRLFLQTLDSGSITAGAARCHLALASASARMRGLEASLGTPLLLRGRRGVRPTAAGQALAYHARSLLQHVDRMEEDLGDYASGFKGRVRLLCNTAAVTEHLPEPLGAFLRVHPNIDVDLQEQPSHRILPELREGTADVGIVSDAVDLSGLHATPFRRDRLVLLAPRGHALARRARVRYTETLDHDHIGLPASTALGVYLDDQAARAGRRARTRVRVQGFDAVARLVAQGAGLGIMPEAAARRWAGRAGIRLLILDEPWADRQLMLCVRTMEGLPNYARALIQALQPQAGEPS</sequence>
<dbReference type="InterPro" id="IPR050950">
    <property type="entry name" value="HTH-type_LysR_regulators"/>
</dbReference>
<dbReference type="Pfam" id="PF03466">
    <property type="entry name" value="LysR_substrate"/>
    <property type="match status" value="1"/>
</dbReference>
<reference evidence="6 7" key="1">
    <citation type="submission" date="2016-06" db="EMBL/GenBank/DDBJ databases">
        <title>Complete genome sequences of Bordetella bronchialis and Bordetella flabilis.</title>
        <authorList>
            <person name="LiPuma J.J."/>
            <person name="Spilker T."/>
        </authorList>
    </citation>
    <scope>NUCLEOTIDE SEQUENCE [LARGE SCALE GENOMIC DNA]</scope>
    <source>
        <strain evidence="6 7">AU10664</strain>
    </source>
</reference>
<dbReference type="OrthoDB" id="9785974at2"/>
<keyword evidence="2" id="KW-0805">Transcription regulation</keyword>
<dbReference type="KEGG" id="bfz:BAU07_14460"/>
<dbReference type="Pfam" id="PF00126">
    <property type="entry name" value="HTH_1"/>
    <property type="match status" value="1"/>
</dbReference>
<dbReference type="Proteomes" id="UP000091926">
    <property type="component" value="Chromosome"/>
</dbReference>
<evidence type="ECO:0000256" key="1">
    <source>
        <dbReference type="ARBA" id="ARBA00009437"/>
    </source>
</evidence>
<dbReference type="GO" id="GO:0003700">
    <property type="term" value="F:DNA-binding transcription factor activity"/>
    <property type="evidence" value="ECO:0007669"/>
    <property type="project" value="InterPro"/>
</dbReference>
<comment type="similarity">
    <text evidence="1">Belongs to the LysR transcriptional regulatory family.</text>
</comment>
<gene>
    <name evidence="6" type="ORF">BAU07_14460</name>
</gene>
<dbReference type="Gene3D" id="3.40.190.290">
    <property type="match status" value="1"/>
</dbReference>
<dbReference type="Gene3D" id="1.10.10.10">
    <property type="entry name" value="Winged helix-like DNA-binding domain superfamily/Winged helix DNA-binding domain"/>
    <property type="match status" value="1"/>
</dbReference>
<evidence type="ECO:0000313" key="7">
    <source>
        <dbReference type="Proteomes" id="UP000091926"/>
    </source>
</evidence>
<name>A0A193GFA6_9BORD</name>
<dbReference type="PANTHER" id="PTHR30419">
    <property type="entry name" value="HTH-TYPE TRANSCRIPTIONAL REGULATOR YBHD"/>
    <property type="match status" value="1"/>
</dbReference>
<feature type="domain" description="HTH lysR-type" evidence="5">
    <location>
        <begin position="3"/>
        <end position="60"/>
    </location>
</feature>
<dbReference type="STRING" id="463014.BAU07_14460"/>